<dbReference type="InParanoid" id="D2VW13"/>
<dbReference type="AlphaFoldDB" id="D2VW13"/>
<keyword evidence="2" id="KW-1185">Reference proteome</keyword>
<name>D2VW13_NAEGR</name>
<dbReference type="InterPro" id="IPR053205">
    <property type="entry name" value="GHMP_kinase_L-arabinokinase"/>
</dbReference>
<dbReference type="OMA" id="IGISNWC"/>
<dbReference type="eggNOG" id="KOG0631">
    <property type="taxonomic scope" value="Eukaryota"/>
</dbReference>
<dbReference type="EMBL" id="GG738903">
    <property type="protein sequence ID" value="EFC39000.1"/>
    <property type="molecule type" value="Genomic_DNA"/>
</dbReference>
<dbReference type="OrthoDB" id="10253734at2759"/>
<gene>
    <name evidence="1" type="ORF">NAEGRDRAFT_73212</name>
</gene>
<proteinExistence type="predicted"/>
<dbReference type="PANTHER" id="PTHR38134:SF2">
    <property type="entry name" value="GALACTOKINASE"/>
    <property type="match status" value="1"/>
</dbReference>
<dbReference type="RefSeq" id="XP_002671744.1">
    <property type="nucleotide sequence ID" value="XM_002671698.1"/>
</dbReference>
<sequence>MNISHIAVFISDHGIGHTARLAPVLNELHKNFPSAIFHIVSGVNRFFLKERLQEIPEQQIRILGTKISVGLIEEQNSVSTSPCKTIERWKKHWSQHFECLYGDEQDHNGIPTENSMICEIEQFLEPYQIELIVWDVPEIAPVMAKRLNRKYGLESRLPLSIGISNWCWEYIYEHSMSHISLPKSTDEIVGNIDGLDVNYSKLKEEKELMVKQCRSLYSIHGKTDIFIQLPYSTNELPFGSDTIIESTENSWPITTTIKNTKYTKEYMKDWVISKSKMPSNKNYKIMMFSFGGLSFPSPTLLQEKQLEWNIPDDWIVIVMCGSSVENRMPNVVNFSFLDLEKENIDFARDLLLAVDVLVGKTSYGTVTEVLFHKIPTLYLERYGMIEHPYTEKALIENIGDSCVSKVEGDVVINALPSLFEKANTVLNNMITQQQKNKRNDIDFDGGKTITNIICSLLN</sequence>
<evidence type="ECO:0000313" key="2">
    <source>
        <dbReference type="Proteomes" id="UP000006671"/>
    </source>
</evidence>
<protein>
    <submittedName>
        <fullName evidence="1">Predicted protein</fullName>
    </submittedName>
</protein>
<dbReference type="VEuPathDB" id="AmoebaDB:NAEGRDRAFT_73212"/>
<reference evidence="1 2" key="1">
    <citation type="journal article" date="2010" name="Cell">
        <title>The genome of Naegleria gruberi illuminates early eukaryotic versatility.</title>
        <authorList>
            <person name="Fritz-Laylin L.K."/>
            <person name="Prochnik S.E."/>
            <person name="Ginger M.L."/>
            <person name="Dacks J.B."/>
            <person name="Carpenter M.L."/>
            <person name="Field M.C."/>
            <person name="Kuo A."/>
            <person name="Paredez A."/>
            <person name="Chapman J."/>
            <person name="Pham J."/>
            <person name="Shu S."/>
            <person name="Neupane R."/>
            <person name="Cipriano M."/>
            <person name="Mancuso J."/>
            <person name="Tu H."/>
            <person name="Salamov A."/>
            <person name="Lindquist E."/>
            <person name="Shapiro H."/>
            <person name="Lucas S."/>
            <person name="Grigoriev I.V."/>
            <person name="Cande W.Z."/>
            <person name="Fulton C."/>
            <person name="Rokhsar D.S."/>
            <person name="Dawson S.C."/>
        </authorList>
    </citation>
    <scope>NUCLEOTIDE SEQUENCE [LARGE SCALE GENOMIC DNA]</scope>
    <source>
        <strain evidence="1 2">NEG-M</strain>
    </source>
</reference>
<evidence type="ECO:0000313" key="1">
    <source>
        <dbReference type="EMBL" id="EFC39000.1"/>
    </source>
</evidence>
<organism evidence="2">
    <name type="scientific">Naegleria gruberi</name>
    <name type="common">Amoeba</name>
    <dbReference type="NCBI Taxonomy" id="5762"/>
    <lineage>
        <taxon>Eukaryota</taxon>
        <taxon>Discoba</taxon>
        <taxon>Heterolobosea</taxon>
        <taxon>Tetramitia</taxon>
        <taxon>Eutetramitia</taxon>
        <taxon>Vahlkampfiidae</taxon>
        <taxon>Naegleria</taxon>
    </lineage>
</organism>
<dbReference type="PANTHER" id="PTHR38134">
    <property type="entry name" value="SLR1395 PROTEIN"/>
    <property type="match status" value="1"/>
</dbReference>
<accession>D2VW13</accession>
<dbReference type="STRING" id="5762.D2VW13"/>
<dbReference type="Proteomes" id="UP000006671">
    <property type="component" value="Unassembled WGS sequence"/>
</dbReference>
<dbReference type="GeneID" id="8854003"/>
<dbReference type="KEGG" id="ngr:NAEGRDRAFT_73212"/>